<dbReference type="Proteomes" id="UP000618445">
    <property type="component" value="Unassembled WGS sequence"/>
</dbReference>
<dbReference type="Gene3D" id="1.10.30.50">
    <property type="match status" value="1"/>
</dbReference>
<protein>
    <submittedName>
        <fullName evidence="1">Uncharacterized protein</fullName>
    </submittedName>
</protein>
<sequence length="303" mass="35429">MRWVDIDQLEIPDGWQARADNALNDLRKEIHKAEQDAKSNGGDVFAARKKVISEELDKSSRTQIWRDLAPNLAELHNGKCWYSESLNSGSDKNVDHFRPKKRVAEDSSHEGYWWLAFDWHNYRYSCQWCNQRRISRIDTTDGGKWDYFPVFGHFRAMQESDKLEMEEVCLLDPVDPDDWKLLTFRSDGMPTPSSSIGTKEYERAALSIKIFHLDYKEFVDARRALAGKVQRLVQNMEMLFPKITDLSMRCLYKNQQKELLRLISHSSEYSAAALAYAKAEVYKIERGHQVKRLWLEQILNSNS</sequence>
<evidence type="ECO:0000313" key="2">
    <source>
        <dbReference type="Proteomes" id="UP000618445"/>
    </source>
</evidence>
<dbReference type="EMBL" id="JACJQY010000033">
    <property type="protein sequence ID" value="MBD2318687.1"/>
    <property type="molecule type" value="Genomic_DNA"/>
</dbReference>
<comment type="caution">
    <text evidence="1">The sequence shown here is derived from an EMBL/GenBank/DDBJ whole genome shotgun (WGS) entry which is preliminary data.</text>
</comment>
<keyword evidence="2" id="KW-1185">Reference proteome</keyword>
<evidence type="ECO:0000313" key="1">
    <source>
        <dbReference type="EMBL" id="MBD2318687.1"/>
    </source>
</evidence>
<gene>
    <name evidence="1" type="ORF">H6G05_17770</name>
</gene>
<reference evidence="1 2" key="1">
    <citation type="journal article" date="2020" name="ISME J.">
        <title>Comparative genomics reveals insights into cyanobacterial evolution and habitat adaptation.</title>
        <authorList>
            <person name="Chen M.Y."/>
            <person name="Teng W.K."/>
            <person name="Zhao L."/>
            <person name="Hu C.X."/>
            <person name="Zhou Y.K."/>
            <person name="Han B.P."/>
            <person name="Song L.R."/>
            <person name="Shu W.S."/>
        </authorList>
    </citation>
    <scope>NUCLEOTIDE SEQUENCE [LARGE SCALE GENOMIC DNA]</scope>
    <source>
        <strain evidence="1 2">FACHB-1050</strain>
    </source>
</reference>
<accession>A0ABR8CD29</accession>
<dbReference type="RefSeq" id="WP_190579914.1">
    <property type="nucleotide sequence ID" value="NZ_CAWPQU010000027.1"/>
</dbReference>
<name>A0ABR8CD29_9CYAN</name>
<organism evidence="1 2">
    <name type="scientific">Phormidium tenue FACHB-1050</name>
    <dbReference type="NCBI Taxonomy" id="2692857"/>
    <lineage>
        <taxon>Bacteria</taxon>
        <taxon>Bacillati</taxon>
        <taxon>Cyanobacteriota</taxon>
        <taxon>Cyanophyceae</taxon>
        <taxon>Oscillatoriophycideae</taxon>
        <taxon>Oscillatoriales</taxon>
        <taxon>Oscillatoriaceae</taxon>
        <taxon>Phormidium</taxon>
    </lineage>
</organism>
<proteinExistence type="predicted"/>